<dbReference type="KEGG" id="gaz:Pan241w_25030"/>
<dbReference type="Gene3D" id="3.10.450.50">
    <property type="match status" value="1"/>
</dbReference>
<proteinExistence type="predicted"/>
<keyword evidence="2" id="KW-0808">Transferase</keyword>
<dbReference type="InterPro" id="IPR032710">
    <property type="entry name" value="NTF2-like_dom_sf"/>
</dbReference>
<accession>A0A517REX0</accession>
<dbReference type="InterPro" id="IPR013543">
    <property type="entry name" value="Ca/CaM-dep_prot_kinase-assoc"/>
</dbReference>
<protein>
    <submittedName>
        <fullName evidence="2">Calcium/calmodulin dependent protein kinase II Association</fullName>
    </submittedName>
</protein>
<dbReference type="Pfam" id="PF08332">
    <property type="entry name" value="CaMKII_AD"/>
    <property type="match status" value="1"/>
</dbReference>
<dbReference type="EMBL" id="CP036269">
    <property type="protein sequence ID" value="QDT42419.1"/>
    <property type="molecule type" value="Genomic_DNA"/>
</dbReference>
<dbReference type="AlphaFoldDB" id="A0A517REX0"/>
<dbReference type="SUPFAM" id="SSF54427">
    <property type="entry name" value="NTF2-like"/>
    <property type="match status" value="1"/>
</dbReference>
<name>A0A517REX0_9PLAN</name>
<evidence type="ECO:0000313" key="2">
    <source>
        <dbReference type="EMBL" id="QDT42419.1"/>
    </source>
</evidence>
<evidence type="ECO:0000313" key="3">
    <source>
        <dbReference type="Proteomes" id="UP000317171"/>
    </source>
</evidence>
<dbReference type="RefSeq" id="WP_145215617.1">
    <property type="nucleotide sequence ID" value="NZ_CP036269.1"/>
</dbReference>
<dbReference type="OrthoDB" id="213545at2"/>
<dbReference type="Proteomes" id="UP000317171">
    <property type="component" value="Chromosome"/>
</dbReference>
<dbReference type="GO" id="GO:0005516">
    <property type="term" value="F:calmodulin binding"/>
    <property type="evidence" value="ECO:0007669"/>
    <property type="project" value="InterPro"/>
</dbReference>
<organism evidence="2 3">
    <name type="scientific">Gimesia alba</name>
    <dbReference type="NCBI Taxonomy" id="2527973"/>
    <lineage>
        <taxon>Bacteria</taxon>
        <taxon>Pseudomonadati</taxon>
        <taxon>Planctomycetota</taxon>
        <taxon>Planctomycetia</taxon>
        <taxon>Planctomycetales</taxon>
        <taxon>Planctomycetaceae</taxon>
        <taxon>Gimesia</taxon>
    </lineage>
</organism>
<gene>
    <name evidence="2" type="ORF">Pan241w_25030</name>
</gene>
<keyword evidence="2" id="KW-0418">Kinase</keyword>
<feature type="domain" description="Calcium/calmodulin-dependent protein kinase II association-domain" evidence="1">
    <location>
        <begin position="7"/>
        <end position="126"/>
    </location>
</feature>
<evidence type="ECO:0000259" key="1">
    <source>
        <dbReference type="Pfam" id="PF08332"/>
    </source>
</evidence>
<reference evidence="2 3" key="1">
    <citation type="submission" date="2019-02" db="EMBL/GenBank/DDBJ databases">
        <title>Deep-cultivation of Planctomycetes and their phenomic and genomic characterization uncovers novel biology.</title>
        <authorList>
            <person name="Wiegand S."/>
            <person name="Jogler M."/>
            <person name="Boedeker C."/>
            <person name="Pinto D."/>
            <person name="Vollmers J."/>
            <person name="Rivas-Marin E."/>
            <person name="Kohn T."/>
            <person name="Peeters S.H."/>
            <person name="Heuer A."/>
            <person name="Rast P."/>
            <person name="Oberbeckmann S."/>
            <person name="Bunk B."/>
            <person name="Jeske O."/>
            <person name="Meyerdierks A."/>
            <person name="Storesund J.E."/>
            <person name="Kallscheuer N."/>
            <person name="Luecker S."/>
            <person name="Lage O.M."/>
            <person name="Pohl T."/>
            <person name="Merkel B.J."/>
            <person name="Hornburger P."/>
            <person name="Mueller R.-W."/>
            <person name="Bruemmer F."/>
            <person name="Labrenz M."/>
            <person name="Spormann A.M."/>
            <person name="Op den Camp H."/>
            <person name="Overmann J."/>
            <person name="Amann R."/>
            <person name="Jetten M.S.M."/>
            <person name="Mascher T."/>
            <person name="Medema M.H."/>
            <person name="Devos D.P."/>
            <person name="Kaster A.-K."/>
            <person name="Ovreas L."/>
            <person name="Rohde M."/>
            <person name="Galperin M.Y."/>
            <person name="Jogler C."/>
        </authorList>
    </citation>
    <scope>NUCLEOTIDE SEQUENCE [LARGE SCALE GENOMIC DNA]</scope>
    <source>
        <strain evidence="2 3">Pan241w</strain>
    </source>
</reference>
<keyword evidence="3" id="KW-1185">Reference proteome</keyword>
<sequence>MSDNDVQQLLKLSKQLLDAVDHKDWNTYTDLCDEELTSFEPESQGHLITGMDFHRFYFEMNPTGRPRQSTISSPMVSVMGDVALITYVRIVQAIDEHGHASSSSFEETRIWEKQDGDWQHVHFHRSLIS</sequence>
<dbReference type="GO" id="GO:0004683">
    <property type="term" value="F:calcium/calmodulin-dependent protein kinase activity"/>
    <property type="evidence" value="ECO:0007669"/>
    <property type="project" value="InterPro"/>
</dbReference>